<keyword evidence="3" id="KW-0677">Repeat</keyword>
<organism evidence="8 9">
    <name type="scientific">Caenorhabditis nigoni</name>
    <dbReference type="NCBI Taxonomy" id="1611254"/>
    <lineage>
        <taxon>Eukaryota</taxon>
        <taxon>Metazoa</taxon>
        <taxon>Ecdysozoa</taxon>
        <taxon>Nematoda</taxon>
        <taxon>Chromadorea</taxon>
        <taxon>Rhabditida</taxon>
        <taxon>Rhabditina</taxon>
        <taxon>Rhabditomorpha</taxon>
        <taxon>Rhabditoidea</taxon>
        <taxon>Rhabditidae</taxon>
        <taxon>Peloderinae</taxon>
        <taxon>Caenorhabditis</taxon>
    </lineage>
</organism>
<gene>
    <name evidence="8" type="primary">Cnig_chr_IV.g12581</name>
    <name evidence="8" type="ORF">B9Z55_012581</name>
</gene>
<evidence type="ECO:0000256" key="6">
    <source>
        <dbReference type="PROSITE-ProRule" id="PRU00221"/>
    </source>
</evidence>
<dbReference type="InterPro" id="IPR051243">
    <property type="entry name" value="PcG_WD-repeat"/>
</dbReference>
<sequence>MSQPPFPNPPPFFTSEIITTKAGKSLRGCSIKPAWRKTEDDRNQDPLVAAVGNEFLYVYRLPVDNKCIELLNTLTFSFMTTEDSKDSLNTVAWVCDELDNYSSKIVTAGVVGLIYVVDVVENNIDRVLEGNRGEINDIRTHPTNPGLFATASSDLTVRVWHIRDWGSNGWTVFSGGFDHRIVCWNLRETNVKQHLIKCYKRIKKGESIENIKDELNMDPRLRQAEKIFDKHGNTLIVSDVYYLAKEIHFDTVDSLRVVRHNGTNYIISKCAGKRAALKIWRFGTWGNLVERKLDGPLRAVTHLDSKTLVMSRACFAKLDIDPITKWVATVGEGVVFFYNLKNVHLKNYDHIAKVGTSQLRQVVFSNNGKILLAVGDGGVLVRFDRNEEYTVPTDLLQSLSLNDKTESEPEQENRKEDQLKKTT</sequence>
<dbReference type="Proteomes" id="UP000230233">
    <property type="component" value="Chromosome IV"/>
</dbReference>
<proteinExistence type="inferred from homology"/>
<dbReference type="InterPro" id="IPR001680">
    <property type="entry name" value="WD40_rpt"/>
</dbReference>
<dbReference type="PROSITE" id="PS50082">
    <property type="entry name" value="WD_REPEATS_2"/>
    <property type="match status" value="1"/>
</dbReference>
<accession>A0A2G5TXT6</accession>
<comment type="similarity">
    <text evidence="1">Belongs to the WD repeat ESC family.</text>
</comment>
<evidence type="ECO:0000256" key="4">
    <source>
        <dbReference type="ARBA" id="ARBA00023015"/>
    </source>
</evidence>
<keyword evidence="9" id="KW-1185">Reference proteome</keyword>
<evidence type="ECO:0000256" key="3">
    <source>
        <dbReference type="ARBA" id="ARBA00022737"/>
    </source>
</evidence>
<dbReference type="OrthoDB" id="2096344at2759"/>
<feature type="compositionally biased region" description="Basic and acidic residues" evidence="7">
    <location>
        <begin position="403"/>
        <end position="423"/>
    </location>
</feature>
<dbReference type="EMBL" id="PDUG01000004">
    <property type="protein sequence ID" value="PIC32129.1"/>
    <property type="molecule type" value="Genomic_DNA"/>
</dbReference>
<dbReference type="SUPFAM" id="SSF50978">
    <property type="entry name" value="WD40 repeat-like"/>
    <property type="match status" value="1"/>
</dbReference>
<dbReference type="SMART" id="SM00320">
    <property type="entry name" value="WD40"/>
    <property type="match status" value="2"/>
</dbReference>
<dbReference type="Gene3D" id="2.130.10.10">
    <property type="entry name" value="YVTN repeat-like/Quinoprotein amine dehydrogenase"/>
    <property type="match status" value="1"/>
</dbReference>
<evidence type="ECO:0000256" key="1">
    <source>
        <dbReference type="ARBA" id="ARBA00008075"/>
    </source>
</evidence>
<keyword evidence="2 6" id="KW-0853">WD repeat</keyword>
<dbReference type="InterPro" id="IPR015943">
    <property type="entry name" value="WD40/YVTN_repeat-like_dom_sf"/>
</dbReference>
<feature type="region of interest" description="Disordered" evidence="7">
    <location>
        <begin position="400"/>
        <end position="423"/>
    </location>
</feature>
<evidence type="ECO:0000256" key="2">
    <source>
        <dbReference type="ARBA" id="ARBA00022574"/>
    </source>
</evidence>
<keyword evidence="5" id="KW-0804">Transcription</keyword>
<name>A0A2G5TXT6_9PELO</name>
<dbReference type="AlphaFoldDB" id="A0A2G5TXT6"/>
<dbReference type="PANTHER" id="PTHR10253">
    <property type="entry name" value="POLYCOMB PROTEIN"/>
    <property type="match status" value="1"/>
</dbReference>
<comment type="caution">
    <text evidence="8">The sequence shown here is derived from an EMBL/GenBank/DDBJ whole genome shotgun (WGS) entry which is preliminary data.</text>
</comment>
<evidence type="ECO:0000256" key="5">
    <source>
        <dbReference type="ARBA" id="ARBA00023163"/>
    </source>
</evidence>
<feature type="repeat" description="WD" evidence="6">
    <location>
        <begin position="128"/>
        <end position="163"/>
    </location>
</feature>
<evidence type="ECO:0000313" key="8">
    <source>
        <dbReference type="EMBL" id="PIC32129.1"/>
    </source>
</evidence>
<evidence type="ECO:0000256" key="7">
    <source>
        <dbReference type="SAM" id="MobiDB-lite"/>
    </source>
</evidence>
<evidence type="ECO:0000313" key="9">
    <source>
        <dbReference type="Proteomes" id="UP000230233"/>
    </source>
</evidence>
<dbReference type="Pfam" id="PF00400">
    <property type="entry name" value="WD40"/>
    <property type="match status" value="1"/>
</dbReference>
<dbReference type="InterPro" id="IPR036322">
    <property type="entry name" value="WD40_repeat_dom_sf"/>
</dbReference>
<protein>
    <submittedName>
        <fullName evidence="8">Uncharacterized protein</fullName>
    </submittedName>
</protein>
<keyword evidence="4" id="KW-0805">Transcription regulation</keyword>
<reference evidence="9" key="1">
    <citation type="submission" date="2017-10" db="EMBL/GenBank/DDBJ databases">
        <title>Rapid genome shrinkage in a self-fertile nematode reveals novel sperm competition proteins.</title>
        <authorList>
            <person name="Yin D."/>
            <person name="Schwarz E.M."/>
            <person name="Thomas C.G."/>
            <person name="Felde R.L."/>
            <person name="Korf I.F."/>
            <person name="Cutter A.D."/>
            <person name="Schartner C.M."/>
            <person name="Ralston E.J."/>
            <person name="Meyer B.J."/>
            <person name="Haag E.S."/>
        </authorList>
    </citation>
    <scope>NUCLEOTIDE SEQUENCE [LARGE SCALE GENOMIC DNA]</scope>
    <source>
        <strain evidence="9">JU1422</strain>
    </source>
</reference>